<feature type="chain" id="PRO_5041976872" description="Protein sleepless" evidence="2">
    <location>
        <begin position="19"/>
        <end position="142"/>
    </location>
</feature>
<keyword evidence="1" id="KW-1133">Transmembrane helix</keyword>
<keyword evidence="2" id="KW-0732">Signal</keyword>
<organism evidence="3 4">
    <name type="scientific">Caenorhabditis briggsae</name>
    <dbReference type="NCBI Taxonomy" id="6238"/>
    <lineage>
        <taxon>Eukaryota</taxon>
        <taxon>Metazoa</taxon>
        <taxon>Ecdysozoa</taxon>
        <taxon>Nematoda</taxon>
        <taxon>Chromadorea</taxon>
        <taxon>Rhabditida</taxon>
        <taxon>Rhabditina</taxon>
        <taxon>Rhabditomorpha</taxon>
        <taxon>Rhabditoidea</taxon>
        <taxon>Rhabditidae</taxon>
        <taxon>Peloderinae</taxon>
        <taxon>Caenorhabditis</taxon>
    </lineage>
</organism>
<evidence type="ECO:0000313" key="3">
    <source>
        <dbReference type="EMBL" id="ULU04177.1"/>
    </source>
</evidence>
<evidence type="ECO:0000256" key="1">
    <source>
        <dbReference type="SAM" id="Phobius"/>
    </source>
</evidence>
<keyword evidence="1" id="KW-0472">Membrane</keyword>
<accession>A0AAE9DGQ4</accession>
<gene>
    <name evidence="3" type="ORF">L3Y34_017158</name>
</gene>
<name>A0AAE9DGQ4_CAEBR</name>
<dbReference type="Proteomes" id="UP000827892">
    <property type="component" value="Chromosome II"/>
</dbReference>
<dbReference type="EMBL" id="CP090892">
    <property type="protein sequence ID" value="ULU04177.1"/>
    <property type="molecule type" value="Genomic_DNA"/>
</dbReference>
<feature type="signal peptide" evidence="2">
    <location>
        <begin position="1"/>
        <end position="18"/>
    </location>
</feature>
<sequence>MLLLKYFLASFAFQIGNAILCHQCEGWRGHKDGGHENSCWKYNNNCETNVFCVKITEPMTRDATYEPYRSECWHQNNLVVAPGNSTIVQNGCYTFFDQATPPKRWTYCFCNTTDYCNSGSAHLNLALISTFLFFMSYFLNFY</sequence>
<evidence type="ECO:0000313" key="4">
    <source>
        <dbReference type="Proteomes" id="UP000827892"/>
    </source>
</evidence>
<reference evidence="3 4" key="1">
    <citation type="submission" date="2022-05" db="EMBL/GenBank/DDBJ databases">
        <title>Chromosome-level reference genomes for two strains of Caenorhabditis briggsae: an improved platform for comparative genomics.</title>
        <authorList>
            <person name="Stevens L."/>
            <person name="Andersen E.C."/>
        </authorList>
    </citation>
    <scope>NUCLEOTIDE SEQUENCE [LARGE SCALE GENOMIC DNA]</scope>
    <source>
        <strain evidence="3">QX1410_ONT</strain>
        <tissue evidence="3">Whole-organism</tissue>
    </source>
</reference>
<protein>
    <recommendedName>
        <fullName evidence="5">Protein sleepless</fullName>
    </recommendedName>
</protein>
<evidence type="ECO:0000256" key="2">
    <source>
        <dbReference type="SAM" id="SignalP"/>
    </source>
</evidence>
<feature type="transmembrane region" description="Helical" evidence="1">
    <location>
        <begin position="121"/>
        <end position="139"/>
    </location>
</feature>
<keyword evidence="1" id="KW-0812">Transmembrane</keyword>
<dbReference type="AlphaFoldDB" id="A0AAE9DGQ4"/>
<proteinExistence type="predicted"/>
<evidence type="ECO:0008006" key="5">
    <source>
        <dbReference type="Google" id="ProtNLM"/>
    </source>
</evidence>